<feature type="signal peptide" evidence="1">
    <location>
        <begin position="1"/>
        <end position="29"/>
    </location>
</feature>
<name>A0A1B0ATV4_9MUSC</name>
<accession>A0A1B0ATV4</accession>
<protein>
    <submittedName>
        <fullName evidence="2">Uncharacterized protein</fullName>
    </submittedName>
</protein>
<sequence>MCMFMFALTTYHVLFVVGVDLSCYCRTAAQHFEAIGFKTTIKRSLKKENKGKRNNLYDTCSEFWTLTAAEEFVKSSKMANDGDQPFFAFSYYGFKKICRLESEKFEALVRFFYSFLVLKTPTKTGVHLCVFTPPCDEKWFYMRRFLPTIVVAFSVRVVETSAKKTRYQRTDVNFQAQFLSSYVQQCLVSAIIIKPSRIACRCDHNNRQIYGGFPKVEGDYELPNFAR</sequence>
<reference evidence="3" key="1">
    <citation type="submission" date="2015-01" db="EMBL/GenBank/DDBJ databases">
        <authorList>
            <person name="Aksoy S."/>
            <person name="Warren W."/>
            <person name="Wilson R.K."/>
        </authorList>
    </citation>
    <scope>NUCLEOTIDE SEQUENCE [LARGE SCALE GENOMIC DNA]</scope>
    <source>
        <strain evidence="3">IAEA</strain>
    </source>
</reference>
<evidence type="ECO:0000313" key="3">
    <source>
        <dbReference type="Proteomes" id="UP000092460"/>
    </source>
</evidence>
<dbReference type="AlphaFoldDB" id="A0A1B0ATV4"/>
<evidence type="ECO:0000256" key="1">
    <source>
        <dbReference type="SAM" id="SignalP"/>
    </source>
</evidence>
<feature type="chain" id="PRO_5008404140" evidence="1">
    <location>
        <begin position="30"/>
        <end position="227"/>
    </location>
</feature>
<evidence type="ECO:0000313" key="2">
    <source>
        <dbReference type="EnsemblMetazoa" id="GPPI008350-PA"/>
    </source>
</evidence>
<dbReference type="EMBL" id="JXJN01003451">
    <property type="status" value="NOT_ANNOTATED_CDS"/>
    <property type="molecule type" value="Genomic_DNA"/>
</dbReference>
<dbReference type="EnsemblMetazoa" id="GPPI008350-RA">
    <property type="protein sequence ID" value="GPPI008350-PA"/>
    <property type="gene ID" value="GPPI008350"/>
</dbReference>
<proteinExistence type="predicted"/>
<reference evidence="2" key="2">
    <citation type="submission" date="2020-05" db="UniProtKB">
        <authorList>
            <consortium name="EnsemblMetazoa"/>
        </authorList>
    </citation>
    <scope>IDENTIFICATION</scope>
    <source>
        <strain evidence="2">IAEA</strain>
    </source>
</reference>
<dbReference type="VEuPathDB" id="VectorBase:GPPI008350"/>
<keyword evidence="3" id="KW-1185">Reference proteome</keyword>
<keyword evidence="1" id="KW-0732">Signal</keyword>
<dbReference type="Proteomes" id="UP000092460">
    <property type="component" value="Unassembled WGS sequence"/>
</dbReference>
<organism evidence="2 3">
    <name type="scientific">Glossina palpalis gambiensis</name>
    <dbReference type="NCBI Taxonomy" id="67801"/>
    <lineage>
        <taxon>Eukaryota</taxon>
        <taxon>Metazoa</taxon>
        <taxon>Ecdysozoa</taxon>
        <taxon>Arthropoda</taxon>
        <taxon>Hexapoda</taxon>
        <taxon>Insecta</taxon>
        <taxon>Pterygota</taxon>
        <taxon>Neoptera</taxon>
        <taxon>Endopterygota</taxon>
        <taxon>Diptera</taxon>
        <taxon>Brachycera</taxon>
        <taxon>Muscomorpha</taxon>
        <taxon>Hippoboscoidea</taxon>
        <taxon>Glossinidae</taxon>
        <taxon>Glossina</taxon>
    </lineage>
</organism>